<dbReference type="EMBL" id="WTYJ01000001">
    <property type="protein sequence ID" value="MXO98964.1"/>
    <property type="molecule type" value="Genomic_DNA"/>
</dbReference>
<proteinExistence type="predicted"/>
<evidence type="ECO:0000313" key="2">
    <source>
        <dbReference type="Proteomes" id="UP000469430"/>
    </source>
</evidence>
<comment type="caution">
    <text evidence="1">The sequence shown here is derived from an EMBL/GenBank/DDBJ whole genome shotgun (WGS) entry which is preliminary data.</text>
</comment>
<dbReference type="Proteomes" id="UP000469430">
    <property type="component" value="Unassembled WGS sequence"/>
</dbReference>
<reference evidence="1 2" key="1">
    <citation type="submission" date="2019-12" db="EMBL/GenBank/DDBJ databases">
        <title>Genomic-based taxomic classification of the family Erythrobacteraceae.</title>
        <authorList>
            <person name="Xu L."/>
        </authorList>
    </citation>
    <scope>NUCLEOTIDE SEQUENCE [LARGE SCALE GENOMIC DNA]</scope>
    <source>
        <strain evidence="1 2">S36</strain>
    </source>
</reference>
<name>A0A6I4TSV8_9SPHN</name>
<protein>
    <submittedName>
        <fullName evidence="1">Uncharacterized protein</fullName>
    </submittedName>
</protein>
<dbReference type="AlphaFoldDB" id="A0A6I4TSV8"/>
<dbReference type="RefSeq" id="WP_161390552.1">
    <property type="nucleotide sequence ID" value="NZ_JBHSCP010000001.1"/>
</dbReference>
<evidence type="ECO:0000313" key="1">
    <source>
        <dbReference type="EMBL" id="MXO98964.1"/>
    </source>
</evidence>
<gene>
    <name evidence="1" type="ORF">GRI97_08180</name>
</gene>
<keyword evidence="2" id="KW-1185">Reference proteome</keyword>
<accession>A0A6I4TSV8</accession>
<sequence>MTQFRIDLSAAPSAMERLAASWGKAAPPARRVTSNPPARALMPAKRSLAPSQRAQAAIARPTGCWLSRVLKEG</sequence>
<organism evidence="1 2">
    <name type="scientific">Croceibacterium xixiisoli</name>
    <dbReference type="NCBI Taxonomy" id="1476466"/>
    <lineage>
        <taxon>Bacteria</taxon>
        <taxon>Pseudomonadati</taxon>
        <taxon>Pseudomonadota</taxon>
        <taxon>Alphaproteobacteria</taxon>
        <taxon>Sphingomonadales</taxon>
        <taxon>Erythrobacteraceae</taxon>
        <taxon>Croceibacterium</taxon>
    </lineage>
</organism>